<protein>
    <recommendedName>
        <fullName evidence="1">DNA2/NAM7 helicase helicase domain-containing protein</fullName>
    </recommendedName>
</protein>
<dbReference type="WBParaSite" id="jg15564">
    <property type="protein sequence ID" value="jg15564"/>
    <property type="gene ID" value="jg15564"/>
</dbReference>
<evidence type="ECO:0000259" key="1">
    <source>
        <dbReference type="Pfam" id="PF13086"/>
    </source>
</evidence>
<dbReference type="InterPro" id="IPR027417">
    <property type="entry name" value="P-loop_NTPase"/>
</dbReference>
<dbReference type="GO" id="GO:0004386">
    <property type="term" value="F:helicase activity"/>
    <property type="evidence" value="ECO:0007669"/>
    <property type="project" value="InterPro"/>
</dbReference>
<dbReference type="Pfam" id="PF13086">
    <property type="entry name" value="AAA_11"/>
    <property type="match status" value="1"/>
</dbReference>
<dbReference type="Proteomes" id="UP000887574">
    <property type="component" value="Unplaced"/>
</dbReference>
<name>A0A915D5D1_9BILA</name>
<dbReference type="InterPro" id="IPR041677">
    <property type="entry name" value="DNA2/NAM7_AAA_11"/>
</dbReference>
<keyword evidence="2" id="KW-1185">Reference proteome</keyword>
<evidence type="ECO:0000313" key="3">
    <source>
        <dbReference type="WBParaSite" id="jg15564"/>
    </source>
</evidence>
<reference evidence="3" key="1">
    <citation type="submission" date="2022-11" db="UniProtKB">
        <authorList>
            <consortium name="WormBaseParasite"/>
        </authorList>
    </citation>
    <scope>IDENTIFICATION</scope>
</reference>
<feature type="domain" description="DNA2/NAM7 helicase helicase" evidence="1">
    <location>
        <begin position="142"/>
        <end position="219"/>
    </location>
</feature>
<organism evidence="2 3">
    <name type="scientific">Ditylenchus dipsaci</name>
    <dbReference type="NCBI Taxonomy" id="166011"/>
    <lineage>
        <taxon>Eukaryota</taxon>
        <taxon>Metazoa</taxon>
        <taxon>Ecdysozoa</taxon>
        <taxon>Nematoda</taxon>
        <taxon>Chromadorea</taxon>
        <taxon>Rhabditida</taxon>
        <taxon>Tylenchina</taxon>
        <taxon>Tylenchomorpha</taxon>
        <taxon>Sphaerularioidea</taxon>
        <taxon>Anguinidae</taxon>
        <taxon>Anguininae</taxon>
        <taxon>Ditylenchus</taxon>
    </lineage>
</organism>
<evidence type="ECO:0000313" key="2">
    <source>
        <dbReference type="Proteomes" id="UP000887574"/>
    </source>
</evidence>
<dbReference type="AlphaFoldDB" id="A0A915D5D1"/>
<accession>A0A915D5D1</accession>
<sequence length="265" mass="29217">MLTNVLLLMEDTEEAANLRSIVIGKKAPRTRKMSAIDLTKISNVRKGNLHQKHRLIVLRALNSVDYLLIHKPSNEDLTPMLATIVNCFVRLGKSVLLTAQSNSPLETVLLELTKSLNENQLLRLGGSSRSIPSDSEVAHLSLSSKIAKFAELPQMENYNKTREMLMNTPVVASTCLGTSSHSLFSARRFDICLVMDASAILQPVVIRPILQADAFILVGNLEGQPCVHDELSSAHGMAISLMERMKNQSNALVNFNDFPKLTVCV</sequence>
<dbReference type="Gene3D" id="3.40.50.300">
    <property type="entry name" value="P-loop containing nucleotide triphosphate hydrolases"/>
    <property type="match status" value="1"/>
</dbReference>
<proteinExistence type="predicted"/>